<dbReference type="GO" id="GO:0051177">
    <property type="term" value="P:meiotic sister chromatid cohesion"/>
    <property type="evidence" value="ECO:0000318"/>
    <property type="project" value="GO_Central"/>
</dbReference>
<dbReference type="GO" id="GO:0007165">
    <property type="term" value="P:signal transduction"/>
    <property type="evidence" value="ECO:0007669"/>
    <property type="project" value="InterPro"/>
</dbReference>
<dbReference type="FunFam" id="1.25.10.10:FF:000331">
    <property type="entry name" value="Phosphoprotein phosphatase, putative"/>
    <property type="match status" value="1"/>
</dbReference>
<reference evidence="2" key="2">
    <citation type="journal article" date="2007" name="Science">
        <title>Draft genome sequence of the sexually transmitted pathogen Trichomonas vaginalis.</title>
        <authorList>
            <person name="Carlton J.M."/>
            <person name="Hirt R.P."/>
            <person name="Silva J.C."/>
            <person name="Delcher A.L."/>
            <person name="Schatz M."/>
            <person name="Zhao Q."/>
            <person name="Wortman J.R."/>
            <person name="Bidwell S.L."/>
            <person name="Alsmark U.C.M."/>
            <person name="Besteiro S."/>
            <person name="Sicheritz-Ponten T."/>
            <person name="Noel C.J."/>
            <person name="Dacks J.B."/>
            <person name="Foster P.G."/>
            <person name="Simillion C."/>
            <person name="Van de Peer Y."/>
            <person name="Miranda-Saavedra D."/>
            <person name="Barton G.J."/>
            <person name="Westrop G.D."/>
            <person name="Mueller S."/>
            <person name="Dessi D."/>
            <person name="Fiori P.L."/>
            <person name="Ren Q."/>
            <person name="Paulsen I."/>
            <person name="Zhang H."/>
            <person name="Bastida-Corcuera F.D."/>
            <person name="Simoes-Barbosa A."/>
            <person name="Brown M.T."/>
            <person name="Hayes R.D."/>
            <person name="Mukherjee M."/>
            <person name="Okumura C.Y."/>
            <person name="Schneider R."/>
            <person name="Smith A.J."/>
            <person name="Vanacova S."/>
            <person name="Villalvazo M."/>
            <person name="Haas B.J."/>
            <person name="Pertea M."/>
            <person name="Feldblyum T.V."/>
            <person name="Utterback T.R."/>
            <person name="Shu C.L."/>
            <person name="Osoegawa K."/>
            <person name="de Jong P.J."/>
            <person name="Hrdy I."/>
            <person name="Horvathova L."/>
            <person name="Zubacova Z."/>
            <person name="Dolezal P."/>
            <person name="Malik S.B."/>
            <person name="Logsdon J.M. Jr."/>
            <person name="Henze K."/>
            <person name="Gupta A."/>
            <person name="Wang C.C."/>
            <person name="Dunne R.L."/>
            <person name="Upcroft J.A."/>
            <person name="Upcroft P."/>
            <person name="White O."/>
            <person name="Salzberg S.L."/>
            <person name="Tang P."/>
            <person name="Chiu C.-H."/>
            <person name="Lee Y.-S."/>
            <person name="Embley T.M."/>
            <person name="Coombs G.H."/>
            <person name="Mottram J.C."/>
            <person name="Tachezy J."/>
            <person name="Fraser-Liggett C.M."/>
            <person name="Johnson P.J."/>
        </authorList>
    </citation>
    <scope>NUCLEOTIDE SEQUENCE [LARGE SCALE GENOMIC DNA]</scope>
    <source>
        <strain evidence="2">G3</strain>
    </source>
</reference>
<dbReference type="VEuPathDB" id="TrichDB:TVAGG3_0456400"/>
<evidence type="ECO:0000256" key="1">
    <source>
        <dbReference type="SAM" id="MobiDB-lite"/>
    </source>
</evidence>
<sequence>MNIFGPKIISLSVKHPPQLAPLKIREPQPPNSKRTAHGARKSQKNQQQISSPRPSYKLSMLIKDLPISSPRPSVKRPVAFPSPPQSPRSPRQNNINPSKVLLDKVNYMIENPVISPLTEFERKIETLSSINHLVPRIWDGQPSNIPRLLDPLFRMIKMHIFQPLPKFSPFLLYSETKVAVSRQFWPALSIIYKTLAYIIKNTSHQELNNYINQDFIKSLMGVLQSPDANESLASEDCITEIFDKFLRYQVFIFKSAVSLLSSFVDGAINHVSVAPCIRLSHYFLLFNKVDLHSIAFNVVAPLISCHFSSDYFDDLEKIIMFLCDNDPGLNPFFSQYLIAHFPASDSAKSCLFLDLIARLDVKCPNEAFVRLVSDCVMSPNFRVSLAALQVITRNFIQRNPRAARLLVNNVSKARSHWCDMVRDLAQVIYKLLMDADRGAMRAALHLNEREAKKGKEKAQIWKEIFEKSGSDINNIDFVFCL</sequence>
<dbReference type="PANTHER" id="PTHR10257:SF3">
    <property type="entry name" value="SERINE_THREONINE-PROTEIN PHOSPHATASE 2A 56 KDA REGULATORY SUBUNIT GAMMA ISOFORM"/>
    <property type="match status" value="1"/>
</dbReference>
<dbReference type="STRING" id="5722.A2F8P3"/>
<dbReference type="Pfam" id="PF01603">
    <property type="entry name" value="B56"/>
    <property type="match status" value="1"/>
</dbReference>
<name>A2F8P3_TRIV3</name>
<keyword evidence="3" id="KW-1185">Reference proteome</keyword>
<feature type="compositionally biased region" description="Basic residues" evidence="1">
    <location>
        <begin position="34"/>
        <end position="43"/>
    </location>
</feature>
<dbReference type="PANTHER" id="PTHR10257">
    <property type="entry name" value="SERINE/THREONINE PROTEIN PHOSPHATASE 2A PP2A REGULATORY SUBUNIT B"/>
    <property type="match status" value="1"/>
</dbReference>
<feature type="compositionally biased region" description="Polar residues" evidence="1">
    <location>
        <begin position="44"/>
        <end position="53"/>
    </location>
</feature>
<evidence type="ECO:0000313" key="2">
    <source>
        <dbReference type="EMBL" id="EAX98721.1"/>
    </source>
</evidence>
<evidence type="ECO:0008006" key="4">
    <source>
        <dbReference type="Google" id="ProtNLM"/>
    </source>
</evidence>
<dbReference type="KEGG" id="tva:4756522"/>
<dbReference type="InterPro" id="IPR016024">
    <property type="entry name" value="ARM-type_fold"/>
</dbReference>
<dbReference type="GO" id="GO:0000159">
    <property type="term" value="C:protein phosphatase type 2A complex"/>
    <property type="evidence" value="ECO:0007669"/>
    <property type="project" value="InterPro"/>
</dbReference>
<dbReference type="RefSeq" id="XP_001311651.1">
    <property type="nucleotide sequence ID" value="XM_001311650.1"/>
</dbReference>
<dbReference type="eggNOG" id="KOG2085">
    <property type="taxonomic scope" value="Eukaryota"/>
</dbReference>
<dbReference type="InterPro" id="IPR011989">
    <property type="entry name" value="ARM-like"/>
</dbReference>
<dbReference type="VEuPathDB" id="TrichDB:TVAG_480970"/>
<accession>A2F8P3</accession>
<dbReference type="OrthoDB" id="6239597at2759"/>
<dbReference type="AlphaFoldDB" id="A2F8P3"/>
<feature type="region of interest" description="Disordered" evidence="1">
    <location>
        <begin position="15"/>
        <end position="96"/>
    </location>
</feature>
<dbReference type="GO" id="GO:0072542">
    <property type="term" value="F:protein phosphatase activator activity"/>
    <property type="evidence" value="ECO:0000318"/>
    <property type="project" value="GO_Central"/>
</dbReference>
<dbReference type="Gene3D" id="1.25.10.10">
    <property type="entry name" value="Leucine-rich Repeat Variant"/>
    <property type="match status" value="1"/>
</dbReference>
<evidence type="ECO:0000313" key="3">
    <source>
        <dbReference type="Proteomes" id="UP000001542"/>
    </source>
</evidence>
<proteinExistence type="predicted"/>
<dbReference type="InterPro" id="IPR002554">
    <property type="entry name" value="PP2A_B56"/>
</dbReference>
<reference evidence="2" key="1">
    <citation type="submission" date="2006-10" db="EMBL/GenBank/DDBJ databases">
        <authorList>
            <person name="Amadeo P."/>
            <person name="Zhao Q."/>
            <person name="Wortman J."/>
            <person name="Fraser-Liggett C."/>
            <person name="Carlton J."/>
        </authorList>
    </citation>
    <scope>NUCLEOTIDE SEQUENCE</scope>
    <source>
        <strain evidence="2">G3</strain>
    </source>
</reference>
<protein>
    <recommendedName>
        <fullName evidence="4">Phosphoprotein phosphatase</fullName>
    </recommendedName>
</protein>
<organism evidence="2 3">
    <name type="scientific">Trichomonas vaginalis (strain ATCC PRA-98 / G3)</name>
    <dbReference type="NCBI Taxonomy" id="412133"/>
    <lineage>
        <taxon>Eukaryota</taxon>
        <taxon>Metamonada</taxon>
        <taxon>Parabasalia</taxon>
        <taxon>Trichomonadida</taxon>
        <taxon>Trichomonadidae</taxon>
        <taxon>Trichomonas</taxon>
    </lineage>
</organism>
<dbReference type="EMBL" id="DS113664">
    <property type="protein sequence ID" value="EAX98721.1"/>
    <property type="molecule type" value="Genomic_DNA"/>
</dbReference>
<dbReference type="Proteomes" id="UP000001542">
    <property type="component" value="Unassembled WGS sequence"/>
</dbReference>
<dbReference type="InParanoid" id="A2F8P3"/>
<dbReference type="SUPFAM" id="SSF48371">
    <property type="entry name" value="ARM repeat"/>
    <property type="match status" value="1"/>
</dbReference>
<dbReference type="SMR" id="A2F8P3"/>
<gene>
    <name evidence="2" type="ORF">TVAG_480970</name>
</gene>